<protein>
    <submittedName>
        <fullName evidence="1">Uncharacterized protein</fullName>
    </submittedName>
</protein>
<organism evidence="1 2">
    <name type="scientific">Bacillus kandeliae</name>
    <dbReference type="NCBI Taxonomy" id="3129297"/>
    <lineage>
        <taxon>Bacteria</taxon>
        <taxon>Bacillati</taxon>
        <taxon>Bacillota</taxon>
        <taxon>Bacilli</taxon>
        <taxon>Bacillales</taxon>
        <taxon>Bacillaceae</taxon>
        <taxon>Bacillus</taxon>
    </lineage>
</organism>
<name>A0ABZ2N316_9BACI</name>
<gene>
    <name evidence="1" type="ORF">WDJ61_10255</name>
</gene>
<keyword evidence="2" id="KW-1185">Reference proteome</keyword>
<sequence length="57" mass="6803">MDMYEVLHRMKAYYVKTGKVMQGELFVREVALQFKEDDVVEGVLLFNDYLDKERKAI</sequence>
<reference evidence="1 2" key="1">
    <citation type="submission" date="2024-02" db="EMBL/GenBank/DDBJ databases">
        <title>Seven novel Bacillus-like species.</title>
        <authorList>
            <person name="Liu G."/>
        </authorList>
    </citation>
    <scope>NUCLEOTIDE SEQUENCE [LARGE SCALE GENOMIC DNA]</scope>
    <source>
        <strain evidence="1 2">FJAT-52991</strain>
    </source>
</reference>
<proteinExistence type="predicted"/>
<evidence type="ECO:0000313" key="2">
    <source>
        <dbReference type="Proteomes" id="UP001387364"/>
    </source>
</evidence>
<dbReference type="EMBL" id="CP147404">
    <property type="protein sequence ID" value="WXB91657.1"/>
    <property type="molecule type" value="Genomic_DNA"/>
</dbReference>
<dbReference type="Proteomes" id="UP001387364">
    <property type="component" value="Chromosome"/>
</dbReference>
<accession>A0ABZ2N316</accession>
<evidence type="ECO:0000313" key="1">
    <source>
        <dbReference type="EMBL" id="WXB91657.1"/>
    </source>
</evidence>
<dbReference type="RefSeq" id="WP_338749358.1">
    <property type="nucleotide sequence ID" value="NZ_CP147404.1"/>
</dbReference>